<dbReference type="EMBL" id="FQZN01000025">
    <property type="protein sequence ID" value="SHJ37520.1"/>
    <property type="molecule type" value="Genomic_DNA"/>
</dbReference>
<evidence type="ECO:0000313" key="2">
    <source>
        <dbReference type="EMBL" id="SHJ37520.1"/>
    </source>
</evidence>
<protein>
    <submittedName>
        <fullName evidence="2">Uncharacterized protein</fullName>
    </submittedName>
</protein>
<keyword evidence="1" id="KW-0732">Signal</keyword>
<evidence type="ECO:0000256" key="1">
    <source>
        <dbReference type="SAM" id="SignalP"/>
    </source>
</evidence>
<feature type="chain" id="PRO_5009918511" evidence="1">
    <location>
        <begin position="28"/>
        <end position="151"/>
    </location>
</feature>
<sequence>MQLVSFKNGFKPLTIAAGLLVSSPALMYADLDQYSDITAVISKPKASKYIQEVDNQENNIFIAKRKFYDYYNSWMDNTFFLSSVKDIIEQNDFKAIVNMGTKAVPFILEELEREPSNLVWALNMIYKKKITDKPNVTISDACKLWIKALKS</sequence>
<dbReference type="Proteomes" id="UP000184192">
    <property type="component" value="Unassembled WGS sequence"/>
</dbReference>
<feature type="signal peptide" evidence="1">
    <location>
        <begin position="1"/>
        <end position="27"/>
    </location>
</feature>
<name>A0A1M6ISR1_9BACE</name>
<proteinExistence type="predicted"/>
<dbReference type="RefSeq" id="WP_025835815.1">
    <property type="nucleotide sequence ID" value="NZ_FQZN01000025.1"/>
</dbReference>
<organism evidence="2 3">
    <name type="scientific">Bacteroides stercorirosoris</name>
    <dbReference type="NCBI Taxonomy" id="871324"/>
    <lineage>
        <taxon>Bacteria</taxon>
        <taxon>Pseudomonadati</taxon>
        <taxon>Bacteroidota</taxon>
        <taxon>Bacteroidia</taxon>
        <taxon>Bacteroidales</taxon>
        <taxon>Bacteroidaceae</taxon>
        <taxon>Bacteroides</taxon>
    </lineage>
</organism>
<dbReference type="AlphaFoldDB" id="A0A1M6ISR1"/>
<keyword evidence="3" id="KW-1185">Reference proteome</keyword>
<evidence type="ECO:0000313" key="3">
    <source>
        <dbReference type="Proteomes" id="UP000184192"/>
    </source>
</evidence>
<gene>
    <name evidence="2" type="ORF">SAMN05444350_1252</name>
</gene>
<reference evidence="3" key="1">
    <citation type="submission" date="2016-11" db="EMBL/GenBank/DDBJ databases">
        <authorList>
            <person name="Varghese N."/>
            <person name="Submissions S."/>
        </authorList>
    </citation>
    <scope>NUCLEOTIDE SEQUENCE [LARGE SCALE GENOMIC DNA]</scope>
    <source>
        <strain evidence="3">DSM 26884</strain>
    </source>
</reference>
<dbReference type="GeneID" id="92713632"/>
<accession>A0A1M6ISR1</accession>